<proteinExistence type="predicted"/>
<dbReference type="EMBL" id="KN822017">
    <property type="protein sequence ID" value="KIM66497.1"/>
    <property type="molecule type" value="Genomic_DNA"/>
</dbReference>
<organism evidence="1 2">
    <name type="scientific">Scleroderma citrinum Foug A</name>
    <dbReference type="NCBI Taxonomy" id="1036808"/>
    <lineage>
        <taxon>Eukaryota</taxon>
        <taxon>Fungi</taxon>
        <taxon>Dikarya</taxon>
        <taxon>Basidiomycota</taxon>
        <taxon>Agaricomycotina</taxon>
        <taxon>Agaricomycetes</taxon>
        <taxon>Agaricomycetidae</taxon>
        <taxon>Boletales</taxon>
        <taxon>Sclerodermatineae</taxon>
        <taxon>Sclerodermataceae</taxon>
        <taxon>Scleroderma</taxon>
    </lineage>
</organism>
<keyword evidence="2" id="KW-1185">Reference proteome</keyword>
<evidence type="ECO:0000313" key="1">
    <source>
        <dbReference type="EMBL" id="KIM66497.1"/>
    </source>
</evidence>
<dbReference type="OrthoDB" id="2660859at2759"/>
<sequence>MDPVKSVEFNHHLRLWEGLVLHNPKGSSLPTHEHVVSLLDALANPLEDKYLITTVVQCSDCHFSNSSKFNTMRKTRPRHNNGYSGCWKRLSVSTPLYILMKPLVWQSESAHESTRTYFEQIRKHFYVLVDEHLIPQTAAHTGKSLRWR</sequence>
<accession>A0A0C3ANE7</accession>
<evidence type="ECO:0000313" key="2">
    <source>
        <dbReference type="Proteomes" id="UP000053989"/>
    </source>
</evidence>
<gene>
    <name evidence="1" type="ORF">SCLCIDRAFT_325304</name>
</gene>
<reference evidence="2" key="2">
    <citation type="submission" date="2015-01" db="EMBL/GenBank/DDBJ databases">
        <title>Evolutionary Origins and Diversification of the Mycorrhizal Mutualists.</title>
        <authorList>
            <consortium name="DOE Joint Genome Institute"/>
            <consortium name="Mycorrhizal Genomics Consortium"/>
            <person name="Kohler A."/>
            <person name="Kuo A."/>
            <person name="Nagy L.G."/>
            <person name="Floudas D."/>
            <person name="Copeland A."/>
            <person name="Barry K.W."/>
            <person name="Cichocki N."/>
            <person name="Veneault-Fourrey C."/>
            <person name="LaButti K."/>
            <person name="Lindquist E.A."/>
            <person name="Lipzen A."/>
            <person name="Lundell T."/>
            <person name="Morin E."/>
            <person name="Murat C."/>
            <person name="Riley R."/>
            <person name="Ohm R."/>
            <person name="Sun H."/>
            <person name="Tunlid A."/>
            <person name="Henrissat B."/>
            <person name="Grigoriev I.V."/>
            <person name="Hibbett D.S."/>
            <person name="Martin F."/>
        </authorList>
    </citation>
    <scope>NUCLEOTIDE SEQUENCE [LARGE SCALE GENOMIC DNA]</scope>
    <source>
        <strain evidence="2">Foug A</strain>
    </source>
</reference>
<reference evidence="1 2" key="1">
    <citation type="submission" date="2014-04" db="EMBL/GenBank/DDBJ databases">
        <authorList>
            <consortium name="DOE Joint Genome Institute"/>
            <person name="Kuo A."/>
            <person name="Kohler A."/>
            <person name="Nagy L.G."/>
            <person name="Floudas D."/>
            <person name="Copeland A."/>
            <person name="Barry K.W."/>
            <person name="Cichocki N."/>
            <person name="Veneault-Fourrey C."/>
            <person name="LaButti K."/>
            <person name="Lindquist E.A."/>
            <person name="Lipzen A."/>
            <person name="Lundell T."/>
            <person name="Morin E."/>
            <person name="Murat C."/>
            <person name="Sun H."/>
            <person name="Tunlid A."/>
            <person name="Henrissat B."/>
            <person name="Grigoriev I.V."/>
            <person name="Hibbett D.S."/>
            <person name="Martin F."/>
            <person name="Nordberg H.P."/>
            <person name="Cantor M.N."/>
            <person name="Hua S.X."/>
        </authorList>
    </citation>
    <scope>NUCLEOTIDE SEQUENCE [LARGE SCALE GENOMIC DNA]</scope>
    <source>
        <strain evidence="1 2">Foug A</strain>
    </source>
</reference>
<name>A0A0C3ANE7_9AGAM</name>
<dbReference type="InParanoid" id="A0A0C3ANE7"/>
<dbReference type="AlphaFoldDB" id="A0A0C3ANE7"/>
<dbReference type="HOGENOM" id="CLU_1759878_0_0_1"/>
<protein>
    <submittedName>
        <fullName evidence="1">Uncharacterized protein</fullName>
    </submittedName>
</protein>
<dbReference type="Proteomes" id="UP000053989">
    <property type="component" value="Unassembled WGS sequence"/>
</dbReference>